<dbReference type="Proteomes" id="UP000237923">
    <property type="component" value="Unassembled WGS sequence"/>
</dbReference>
<organism evidence="2 3">
    <name type="scientific">Leuconostoc suionicum</name>
    <dbReference type="NCBI Taxonomy" id="1511761"/>
    <lineage>
        <taxon>Bacteria</taxon>
        <taxon>Bacillati</taxon>
        <taxon>Bacillota</taxon>
        <taxon>Bacilli</taxon>
        <taxon>Lactobacillales</taxon>
        <taxon>Lactobacillaceae</taxon>
        <taxon>Leuconostoc</taxon>
    </lineage>
</organism>
<name>A0A2N9KGE9_9LACO</name>
<dbReference type="PANTHER" id="PTHR33677:SF5">
    <property type="entry name" value="TRANSCRIPTIONAL REPRESSOR FRMR"/>
    <property type="match status" value="1"/>
</dbReference>
<dbReference type="CDD" id="cd10155">
    <property type="entry name" value="BsYrkD-like_DUF156"/>
    <property type="match status" value="1"/>
</dbReference>
<dbReference type="GO" id="GO:0046872">
    <property type="term" value="F:metal ion binding"/>
    <property type="evidence" value="ECO:0007669"/>
    <property type="project" value="InterPro"/>
</dbReference>
<reference evidence="1 4" key="2">
    <citation type="submission" date="2018-02" db="EMBL/GenBank/DDBJ databases">
        <authorList>
            <person name="Rodrigo-Torres L."/>
            <person name="Arahal R. D."/>
            <person name="Lucena T."/>
        </authorList>
    </citation>
    <scope>NUCLEOTIDE SEQUENCE [LARGE SCALE GENOMIC DNA]</scope>
    <source>
        <strain evidence="1 4">CECT 8486</strain>
    </source>
</reference>
<dbReference type="GeneID" id="29575735"/>
<dbReference type="Gene3D" id="1.20.58.1000">
    <property type="entry name" value="Metal-sensitive repressor, helix protomer"/>
    <property type="match status" value="1"/>
</dbReference>
<dbReference type="GO" id="GO:0003677">
    <property type="term" value="F:DNA binding"/>
    <property type="evidence" value="ECO:0007669"/>
    <property type="project" value="InterPro"/>
</dbReference>
<evidence type="ECO:0000313" key="1">
    <source>
        <dbReference type="EMBL" id="SPD95154.1"/>
    </source>
</evidence>
<dbReference type="PANTHER" id="PTHR33677">
    <property type="entry name" value="TRANSCRIPTIONAL REPRESSOR FRMR-RELATED"/>
    <property type="match status" value="1"/>
</dbReference>
<sequence length="85" mass="9622">MNTIAYQYENIQNRLKRSAGQINGIVNMIDEERPCEEVVIQLSAVRASLDKAIKLVIAENIRNCSEAETGSEQYQKALELLVRVK</sequence>
<dbReference type="RefSeq" id="WP_010276712.1">
    <property type="nucleotide sequence ID" value="NZ_JASDEO010000030.1"/>
</dbReference>
<dbReference type="EMBL" id="OKQR01000008">
    <property type="protein sequence ID" value="SPD95154.1"/>
    <property type="molecule type" value="Genomic_DNA"/>
</dbReference>
<protein>
    <submittedName>
        <fullName evidence="2">Copper-sensing transcriptional repressor CsoR</fullName>
    </submittedName>
</protein>
<dbReference type="Proteomes" id="UP000239237">
    <property type="component" value="Unassembled WGS sequence"/>
</dbReference>
<keyword evidence="4" id="KW-1185">Reference proteome</keyword>
<dbReference type="GO" id="GO:0045892">
    <property type="term" value="P:negative regulation of DNA-templated transcription"/>
    <property type="evidence" value="ECO:0007669"/>
    <property type="project" value="UniProtKB-ARBA"/>
</dbReference>
<gene>
    <name evidence="2" type="primary">csoR</name>
    <name evidence="1" type="ORF">LES8486_02103</name>
    <name evidence="2" type="ORF">LES9216_02085</name>
</gene>
<proteinExistence type="predicted"/>
<evidence type="ECO:0000313" key="3">
    <source>
        <dbReference type="Proteomes" id="UP000237923"/>
    </source>
</evidence>
<evidence type="ECO:0000313" key="4">
    <source>
        <dbReference type="Proteomes" id="UP000239237"/>
    </source>
</evidence>
<dbReference type="AlphaFoldDB" id="A0A2N9KGE9"/>
<dbReference type="InterPro" id="IPR038390">
    <property type="entry name" value="Metal_Tscrpt_repr_sf"/>
</dbReference>
<dbReference type="EMBL" id="OKQU01000007">
    <property type="protein sequence ID" value="SPE09887.1"/>
    <property type="molecule type" value="Genomic_DNA"/>
</dbReference>
<dbReference type="Pfam" id="PF02583">
    <property type="entry name" value="Trns_repr_metal"/>
    <property type="match status" value="1"/>
</dbReference>
<reference evidence="2 3" key="1">
    <citation type="submission" date="2018-02" db="EMBL/GenBank/DDBJ databases">
        <authorList>
            <person name="Cohen D.B."/>
            <person name="Kent A.D."/>
        </authorList>
    </citation>
    <scope>NUCLEOTIDE SEQUENCE [LARGE SCALE GENOMIC DNA]</scope>
    <source>
        <strain evidence="2 3">CECT 9216</strain>
    </source>
</reference>
<dbReference type="InterPro" id="IPR003735">
    <property type="entry name" value="Metal_Tscrpt_repr"/>
</dbReference>
<evidence type="ECO:0000313" key="2">
    <source>
        <dbReference type="EMBL" id="SPE09887.1"/>
    </source>
</evidence>
<accession>A0A2N9KGE9</accession>